<dbReference type="EMBL" id="JAWDGP010000556">
    <property type="protein sequence ID" value="KAK3799512.1"/>
    <property type="molecule type" value="Genomic_DNA"/>
</dbReference>
<evidence type="ECO:0000313" key="2">
    <source>
        <dbReference type="Proteomes" id="UP001283361"/>
    </source>
</evidence>
<comment type="caution">
    <text evidence="1">The sequence shown here is derived from an EMBL/GenBank/DDBJ whole genome shotgun (WGS) entry which is preliminary data.</text>
</comment>
<keyword evidence="2" id="KW-1185">Reference proteome</keyword>
<dbReference type="Proteomes" id="UP001283361">
    <property type="component" value="Unassembled WGS sequence"/>
</dbReference>
<reference evidence="1" key="1">
    <citation type="journal article" date="2023" name="G3 (Bethesda)">
        <title>A reference genome for the long-term kleptoplast-retaining sea slug Elysia crispata morphotype clarki.</title>
        <authorList>
            <person name="Eastman K.E."/>
            <person name="Pendleton A.L."/>
            <person name="Shaikh M.A."/>
            <person name="Suttiyut T."/>
            <person name="Ogas R."/>
            <person name="Tomko P."/>
            <person name="Gavelis G."/>
            <person name="Widhalm J.R."/>
            <person name="Wisecaver J.H."/>
        </authorList>
    </citation>
    <scope>NUCLEOTIDE SEQUENCE</scope>
    <source>
        <strain evidence="1">ECLA1</strain>
    </source>
</reference>
<name>A0AAE1B6E6_9GAST</name>
<dbReference type="AlphaFoldDB" id="A0AAE1B6E6"/>
<sequence length="110" mass="11753">MSDCRQIAQAMADWLRPESDLRPSVLSGRRSSDSGQNPISGPLCCQADALLTQARIRSPALCVPSVLSGRRSSDSGQNPISGPLCCQADALLTQARIRSPALCVVRQTLF</sequence>
<organism evidence="1 2">
    <name type="scientific">Elysia crispata</name>
    <name type="common">lettuce slug</name>
    <dbReference type="NCBI Taxonomy" id="231223"/>
    <lineage>
        <taxon>Eukaryota</taxon>
        <taxon>Metazoa</taxon>
        <taxon>Spiralia</taxon>
        <taxon>Lophotrochozoa</taxon>
        <taxon>Mollusca</taxon>
        <taxon>Gastropoda</taxon>
        <taxon>Heterobranchia</taxon>
        <taxon>Euthyneura</taxon>
        <taxon>Panpulmonata</taxon>
        <taxon>Sacoglossa</taxon>
        <taxon>Placobranchoidea</taxon>
        <taxon>Plakobranchidae</taxon>
        <taxon>Elysia</taxon>
    </lineage>
</organism>
<accession>A0AAE1B6E6</accession>
<protein>
    <submittedName>
        <fullName evidence="1">Uncharacterized protein</fullName>
    </submittedName>
</protein>
<gene>
    <name evidence="1" type="ORF">RRG08_052697</name>
</gene>
<proteinExistence type="predicted"/>
<evidence type="ECO:0000313" key="1">
    <source>
        <dbReference type="EMBL" id="KAK3799512.1"/>
    </source>
</evidence>